<protein>
    <submittedName>
        <fullName evidence="1">Uncharacterized protein</fullName>
    </submittedName>
</protein>
<gene>
    <name evidence="1" type="ORF">ILUMI_16183</name>
</gene>
<dbReference type="Proteomes" id="UP000801492">
    <property type="component" value="Unassembled WGS sequence"/>
</dbReference>
<sequence length="235" mass="27472">MEAMLPFPGISSLHAHIWSLECLLNIAYRLYFKQWYKQGQVNKNICDTRRKSLISQFRQETELLIDIPKPGFRNTNHGNTARRFFQGPEISARITGIDQMLIYRFSILLKASSSGYDVDPQLYDLYAFDTAKIYVTLHEWYLMSPTLHKILFPGKHVINNFQLSISQLSEDVQESRHKELRVFREHNTRKISRQSTNSDLIRVLLTSSDPYIFGIRLLPPKKSYVLNKDAISFLK</sequence>
<reference evidence="1" key="1">
    <citation type="submission" date="2019-08" db="EMBL/GenBank/DDBJ databases">
        <title>The genome of the North American firefly Photinus pyralis.</title>
        <authorList>
            <consortium name="Photinus pyralis genome working group"/>
            <person name="Fallon T.R."/>
            <person name="Sander Lower S.E."/>
            <person name="Weng J.-K."/>
        </authorList>
    </citation>
    <scope>NUCLEOTIDE SEQUENCE</scope>
    <source>
        <strain evidence="1">TRF0915ILg1</strain>
        <tissue evidence="1">Whole body</tissue>
    </source>
</reference>
<evidence type="ECO:0000313" key="1">
    <source>
        <dbReference type="EMBL" id="KAF2889990.1"/>
    </source>
</evidence>
<keyword evidence="2" id="KW-1185">Reference proteome</keyword>
<dbReference type="OrthoDB" id="8193306at2759"/>
<name>A0A8K0CUY1_IGNLU</name>
<accession>A0A8K0CUY1</accession>
<dbReference type="AlphaFoldDB" id="A0A8K0CUY1"/>
<dbReference type="EMBL" id="VTPC01059733">
    <property type="protein sequence ID" value="KAF2889990.1"/>
    <property type="molecule type" value="Genomic_DNA"/>
</dbReference>
<comment type="caution">
    <text evidence="1">The sequence shown here is derived from an EMBL/GenBank/DDBJ whole genome shotgun (WGS) entry which is preliminary data.</text>
</comment>
<proteinExistence type="predicted"/>
<evidence type="ECO:0000313" key="2">
    <source>
        <dbReference type="Proteomes" id="UP000801492"/>
    </source>
</evidence>
<organism evidence="1 2">
    <name type="scientific">Ignelater luminosus</name>
    <name type="common">Cucubano</name>
    <name type="synonym">Pyrophorus luminosus</name>
    <dbReference type="NCBI Taxonomy" id="2038154"/>
    <lineage>
        <taxon>Eukaryota</taxon>
        <taxon>Metazoa</taxon>
        <taxon>Ecdysozoa</taxon>
        <taxon>Arthropoda</taxon>
        <taxon>Hexapoda</taxon>
        <taxon>Insecta</taxon>
        <taxon>Pterygota</taxon>
        <taxon>Neoptera</taxon>
        <taxon>Endopterygota</taxon>
        <taxon>Coleoptera</taxon>
        <taxon>Polyphaga</taxon>
        <taxon>Elateriformia</taxon>
        <taxon>Elateroidea</taxon>
        <taxon>Elateridae</taxon>
        <taxon>Agrypninae</taxon>
        <taxon>Pyrophorini</taxon>
        <taxon>Ignelater</taxon>
    </lineage>
</organism>